<dbReference type="EC" id="3.2.1.8" evidence="3"/>
<feature type="domain" description="CBM-cenC" evidence="7">
    <location>
        <begin position="148"/>
        <end position="250"/>
    </location>
</feature>
<proteinExistence type="inferred from homology"/>
<dbReference type="PANTHER" id="PTHR31490">
    <property type="entry name" value="GLYCOSYL HYDROLASE"/>
    <property type="match status" value="1"/>
</dbReference>
<dbReference type="EMBL" id="CP097502">
    <property type="protein sequence ID" value="URD73465.1"/>
    <property type="molecule type" value="Genomic_DNA"/>
</dbReference>
<keyword evidence="4" id="KW-0119">Carbohydrate metabolism</keyword>
<name>A0A9E7EAA0_9LILI</name>
<gene>
    <name evidence="8" type="ORF">MUK42_35972</name>
</gene>
<dbReference type="Pfam" id="PF02018">
    <property type="entry name" value="CBM_4_9"/>
    <property type="match status" value="2"/>
</dbReference>
<sequence length="252" mass="27958">MEIMVNTQNHVVNIISNHDFSCGLEPWVPNCCHAYVASKESGFLNGVRPNSGENYAVVTQRSECWQGLEQDITAKITFGAKHDVSAYIGVYGVLHEPAEVKATLKFENSDSSTGYLSIGSFSVPSFLKDAGRSWKDMEVCRATSVDENIVRNPQFEDGLSDWSGRGCKILLHNSLVNGKILPVKGRYFVSATERNQTWNGIEQEITGRVSRKLAYEVTAVVRTYGNANNADVRATLWVQSLNGREQYIGITK</sequence>
<comment type="similarity">
    <text evidence="2">Belongs to the glycosyl hydrolase 10 (cellulase F) family.</text>
</comment>
<keyword evidence="9" id="KW-1185">Reference proteome</keyword>
<evidence type="ECO:0000256" key="1">
    <source>
        <dbReference type="ARBA" id="ARBA00000681"/>
    </source>
</evidence>
<evidence type="ECO:0000313" key="9">
    <source>
        <dbReference type="Proteomes" id="UP001055439"/>
    </source>
</evidence>
<evidence type="ECO:0000256" key="4">
    <source>
        <dbReference type="ARBA" id="ARBA00022651"/>
    </source>
</evidence>
<comment type="catalytic activity">
    <reaction evidence="1">
        <text>Endohydrolysis of (1-&gt;4)-beta-D-xylosidic linkages in xylans.</text>
        <dbReference type="EC" id="3.2.1.8"/>
    </reaction>
</comment>
<evidence type="ECO:0000256" key="2">
    <source>
        <dbReference type="ARBA" id="ARBA00007495"/>
    </source>
</evidence>
<dbReference type="OrthoDB" id="1710183at2759"/>
<evidence type="ECO:0000259" key="7">
    <source>
        <dbReference type="Pfam" id="PF02018"/>
    </source>
</evidence>
<organism evidence="8 9">
    <name type="scientific">Musa troglodytarum</name>
    <name type="common">fe'i banana</name>
    <dbReference type="NCBI Taxonomy" id="320322"/>
    <lineage>
        <taxon>Eukaryota</taxon>
        <taxon>Viridiplantae</taxon>
        <taxon>Streptophyta</taxon>
        <taxon>Embryophyta</taxon>
        <taxon>Tracheophyta</taxon>
        <taxon>Spermatophyta</taxon>
        <taxon>Magnoliopsida</taxon>
        <taxon>Liliopsida</taxon>
        <taxon>Zingiberales</taxon>
        <taxon>Musaceae</taxon>
        <taxon>Musa</taxon>
    </lineage>
</organism>
<dbReference type="AlphaFoldDB" id="A0A9E7EAA0"/>
<keyword evidence="5" id="KW-0378">Hydrolase</keyword>
<feature type="domain" description="CBM-cenC" evidence="7">
    <location>
        <begin position="13"/>
        <end position="114"/>
    </location>
</feature>
<dbReference type="GO" id="GO:0045493">
    <property type="term" value="P:xylan catabolic process"/>
    <property type="evidence" value="ECO:0007669"/>
    <property type="project" value="UniProtKB-KW"/>
</dbReference>
<dbReference type="InterPro" id="IPR003305">
    <property type="entry name" value="CenC_carb-bd"/>
</dbReference>
<dbReference type="InterPro" id="IPR008979">
    <property type="entry name" value="Galactose-bd-like_sf"/>
</dbReference>
<reference evidence="8" key="1">
    <citation type="submission" date="2022-05" db="EMBL/GenBank/DDBJ databases">
        <title>The Musa troglodytarum L. genome provides insights into the mechanism of non-climacteric behaviour and enrichment of carotenoids.</title>
        <authorList>
            <person name="Wang J."/>
        </authorList>
    </citation>
    <scope>NUCLEOTIDE SEQUENCE</scope>
    <source>
        <tissue evidence="8">Leaf</tissue>
    </source>
</reference>
<evidence type="ECO:0000256" key="3">
    <source>
        <dbReference type="ARBA" id="ARBA00012590"/>
    </source>
</evidence>
<keyword evidence="4" id="KW-0624">Polysaccharide degradation</keyword>
<evidence type="ECO:0000256" key="6">
    <source>
        <dbReference type="ARBA" id="ARBA00023295"/>
    </source>
</evidence>
<dbReference type="Proteomes" id="UP001055439">
    <property type="component" value="Chromosome 1"/>
</dbReference>
<evidence type="ECO:0000256" key="5">
    <source>
        <dbReference type="ARBA" id="ARBA00022801"/>
    </source>
</evidence>
<keyword evidence="4" id="KW-0858">Xylan degradation</keyword>
<dbReference type="GO" id="GO:0031176">
    <property type="term" value="F:endo-1,4-beta-xylanase activity"/>
    <property type="evidence" value="ECO:0007669"/>
    <property type="project" value="UniProtKB-EC"/>
</dbReference>
<evidence type="ECO:0000313" key="8">
    <source>
        <dbReference type="EMBL" id="URD73465.1"/>
    </source>
</evidence>
<dbReference type="PANTHER" id="PTHR31490:SF88">
    <property type="entry name" value="BETA-XYLANASE"/>
    <property type="match status" value="1"/>
</dbReference>
<dbReference type="SUPFAM" id="SSF49785">
    <property type="entry name" value="Galactose-binding domain-like"/>
    <property type="match status" value="2"/>
</dbReference>
<keyword evidence="6" id="KW-0326">Glycosidase</keyword>
<dbReference type="Gene3D" id="2.60.120.260">
    <property type="entry name" value="Galactose-binding domain-like"/>
    <property type="match status" value="2"/>
</dbReference>
<dbReference type="InterPro" id="IPR044846">
    <property type="entry name" value="GH10"/>
</dbReference>
<protein>
    <recommendedName>
        <fullName evidence="3">endo-1,4-beta-xylanase</fullName>
        <ecNumber evidence="3">3.2.1.8</ecNumber>
    </recommendedName>
</protein>
<accession>A0A9E7EAA0</accession>